<evidence type="ECO:0000313" key="3">
    <source>
        <dbReference type="EMBL" id="CAG8426080.1"/>
    </source>
</evidence>
<proteinExistence type="predicted"/>
<dbReference type="OrthoDB" id="3182339at2759"/>
<dbReference type="AlphaFoldDB" id="A0A9W4IE72"/>
<gene>
    <name evidence="3" type="ORF">PSALAMII_LOCUS10753</name>
    <name evidence="2" type="ORF">PSALAMII_LOCUS1462</name>
</gene>
<dbReference type="EMBL" id="CAJVPG010000053">
    <property type="protein sequence ID" value="CAG8283412.1"/>
    <property type="molecule type" value="Genomic_DNA"/>
</dbReference>
<comment type="caution">
    <text evidence="2">The sequence shown here is derived from an EMBL/GenBank/DDBJ whole genome shotgun (WGS) entry which is preliminary data.</text>
</comment>
<protein>
    <recommendedName>
        <fullName evidence="1">DUF6606 domain-containing protein</fullName>
    </recommendedName>
</protein>
<feature type="domain" description="DUF6606" evidence="1">
    <location>
        <begin position="18"/>
        <end position="168"/>
    </location>
</feature>
<evidence type="ECO:0000313" key="2">
    <source>
        <dbReference type="EMBL" id="CAG8283412.1"/>
    </source>
</evidence>
<dbReference type="Proteomes" id="UP001152649">
    <property type="component" value="Unassembled WGS sequence"/>
</dbReference>
<evidence type="ECO:0000313" key="4">
    <source>
        <dbReference type="Proteomes" id="UP001152649"/>
    </source>
</evidence>
<dbReference type="EMBL" id="CAJVPA010000260">
    <property type="protein sequence ID" value="CAG8426080.1"/>
    <property type="molecule type" value="Genomic_DNA"/>
</dbReference>
<reference evidence="2" key="1">
    <citation type="submission" date="2021-07" db="EMBL/GenBank/DDBJ databases">
        <authorList>
            <person name="Branca A.L. A."/>
        </authorList>
    </citation>
    <scope>NUCLEOTIDE SEQUENCE</scope>
</reference>
<name>A0A9W4IE72_9EURO</name>
<keyword evidence="4" id="KW-1185">Reference proteome</keyword>
<sequence length="172" mass="19393">MKGSLASKSMTLEQTLYLFHHIFLPPEVPQAEDYNAQQEHHLLDSVIDALLSFSDYVPTADTIIVRKATEMISRLRKAYSPHGSVDEKQLEMSLAELPSRGKHCNPQIIVVDSNQAVGGFLPIHVREQNAGILLYWHTDAICIESFELSARNEAVTTTVGRLRRAFPVRPWL</sequence>
<dbReference type="Pfam" id="PF20255">
    <property type="entry name" value="DUF6606"/>
    <property type="match status" value="1"/>
</dbReference>
<dbReference type="InterPro" id="IPR046541">
    <property type="entry name" value="DUF6606"/>
</dbReference>
<accession>A0A9W4IE72</accession>
<dbReference type="Proteomes" id="UP001152646">
    <property type="component" value="Unassembled WGS sequence"/>
</dbReference>
<evidence type="ECO:0000259" key="1">
    <source>
        <dbReference type="Pfam" id="PF20255"/>
    </source>
</evidence>
<organism evidence="2 4">
    <name type="scientific">Penicillium salamii</name>
    <dbReference type="NCBI Taxonomy" id="1612424"/>
    <lineage>
        <taxon>Eukaryota</taxon>
        <taxon>Fungi</taxon>
        <taxon>Dikarya</taxon>
        <taxon>Ascomycota</taxon>
        <taxon>Pezizomycotina</taxon>
        <taxon>Eurotiomycetes</taxon>
        <taxon>Eurotiomycetidae</taxon>
        <taxon>Eurotiales</taxon>
        <taxon>Aspergillaceae</taxon>
        <taxon>Penicillium</taxon>
    </lineage>
</organism>